<organism evidence="1">
    <name type="scientific">Sesamum latifolium</name>
    <dbReference type="NCBI Taxonomy" id="2727402"/>
    <lineage>
        <taxon>Eukaryota</taxon>
        <taxon>Viridiplantae</taxon>
        <taxon>Streptophyta</taxon>
        <taxon>Embryophyta</taxon>
        <taxon>Tracheophyta</taxon>
        <taxon>Spermatophyta</taxon>
        <taxon>Magnoliopsida</taxon>
        <taxon>eudicotyledons</taxon>
        <taxon>Gunneridae</taxon>
        <taxon>Pentapetalae</taxon>
        <taxon>asterids</taxon>
        <taxon>lamiids</taxon>
        <taxon>Lamiales</taxon>
        <taxon>Pedaliaceae</taxon>
        <taxon>Sesamum</taxon>
    </lineage>
</organism>
<protein>
    <submittedName>
        <fullName evidence="1">Uncharacterized protein</fullName>
    </submittedName>
</protein>
<gene>
    <name evidence="1" type="ORF">Slati_3934400</name>
</gene>
<reference evidence="1" key="2">
    <citation type="journal article" date="2024" name="Plant">
        <title>Genomic evolution and insights into agronomic trait innovations of Sesamum species.</title>
        <authorList>
            <person name="Miao H."/>
            <person name="Wang L."/>
            <person name="Qu L."/>
            <person name="Liu H."/>
            <person name="Sun Y."/>
            <person name="Le M."/>
            <person name="Wang Q."/>
            <person name="Wei S."/>
            <person name="Zheng Y."/>
            <person name="Lin W."/>
            <person name="Duan Y."/>
            <person name="Cao H."/>
            <person name="Xiong S."/>
            <person name="Wang X."/>
            <person name="Wei L."/>
            <person name="Li C."/>
            <person name="Ma Q."/>
            <person name="Ju M."/>
            <person name="Zhao R."/>
            <person name="Li G."/>
            <person name="Mu C."/>
            <person name="Tian Q."/>
            <person name="Mei H."/>
            <person name="Zhang T."/>
            <person name="Gao T."/>
            <person name="Zhang H."/>
        </authorList>
    </citation>
    <scope>NUCLEOTIDE SEQUENCE</scope>
    <source>
        <strain evidence="1">KEN1</strain>
    </source>
</reference>
<reference evidence="1" key="1">
    <citation type="submission" date="2020-06" db="EMBL/GenBank/DDBJ databases">
        <authorList>
            <person name="Li T."/>
            <person name="Hu X."/>
            <person name="Zhang T."/>
            <person name="Song X."/>
            <person name="Zhang H."/>
            <person name="Dai N."/>
            <person name="Sheng W."/>
            <person name="Hou X."/>
            <person name="Wei L."/>
        </authorList>
    </citation>
    <scope>NUCLEOTIDE SEQUENCE</scope>
    <source>
        <strain evidence="1">KEN1</strain>
        <tissue evidence="1">Leaf</tissue>
    </source>
</reference>
<dbReference type="EMBL" id="JACGWN010000014">
    <property type="protein sequence ID" value="KAL0406205.1"/>
    <property type="molecule type" value="Genomic_DNA"/>
</dbReference>
<accession>A0AAW2TMW8</accession>
<evidence type="ECO:0000313" key="1">
    <source>
        <dbReference type="EMBL" id="KAL0406205.1"/>
    </source>
</evidence>
<sequence length="112" mass="12974">MEGFEVNSIMLRPRHLRENLEELDRKFGWLVVNAQVAGQIQRADLDSVYIAIRTTMVASTSQWNDLQEPIWKAWPSGMTHELREHNPKHAFKVQGSRPVVSDSSIDAITRFW</sequence>
<proteinExistence type="predicted"/>
<name>A0AAW2TMW8_9LAMI</name>
<dbReference type="AlphaFoldDB" id="A0AAW2TMW8"/>
<comment type="caution">
    <text evidence="1">The sequence shown here is derived from an EMBL/GenBank/DDBJ whole genome shotgun (WGS) entry which is preliminary data.</text>
</comment>